<evidence type="ECO:0000256" key="3">
    <source>
        <dbReference type="ARBA" id="ARBA00022705"/>
    </source>
</evidence>
<evidence type="ECO:0000256" key="1">
    <source>
        <dbReference type="ARBA" id="ARBA00004123"/>
    </source>
</evidence>
<dbReference type="InterPro" id="IPR012340">
    <property type="entry name" value="NA-bd_OB-fold"/>
</dbReference>
<feature type="compositionally biased region" description="Polar residues" evidence="14">
    <location>
        <begin position="186"/>
        <end position="197"/>
    </location>
</feature>
<dbReference type="Pfam" id="PF04057">
    <property type="entry name" value="Rep-A_N"/>
    <property type="match status" value="1"/>
</dbReference>
<keyword evidence="3 13" id="KW-0235">DNA replication</keyword>
<dbReference type="CDD" id="cd04477">
    <property type="entry name" value="RPA1N"/>
    <property type="match status" value="1"/>
</dbReference>
<feature type="compositionally biased region" description="Polar residues" evidence="14">
    <location>
        <begin position="229"/>
        <end position="242"/>
    </location>
</feature>
<keyword evidence="8 13" id="KW-0238">DNA-binding</keyword>
<organism evidence="16 17">
    <name type="scientific">Stylosanthes scabra</name>
    <dbReference type="NCBI Taxonomy" id="79078"/>
    <lineage>
        <taxon>Eukaryota</taxon>
        <taxon>Viridiplantae</taxon>
        <taxon>Streptophyta</taxon>
        <taxon>Embryophyta</taxon>
        <taxon>Tracheophyta</taxon>
        <taxon>Spermatophyta</taxon>
        <taxon>Magnoliopsida</taxon>
        <taxon>eudicotyledons</taxon>
        <taxon>Gunneridae</taxon>
        <taxon>Pentapetalae</taxon>
        <taxon>rosids</taxon>
        <taxon>fabids</taxon>
        <taxon>Fabales</taxon>
        <taxon>Fabaceae</taxon>
        <taxon>Papilionoideae</taxon>
        <taxon>50 kb inversion clade</taxon>
        <taxon>dalbergioids sensu lato</taxon>
        <taxon>Dalbergieae</taxon>
        <taxon>Pterocarpus clade</taxon>
        <taxon>Stylosanthes</taxon>
    </lineage>
</organism>
<dbReference type="PROSITE" id="PS50158">
    <property type="entry name" value="ZF_CCHC"/>
    <property type="match status" value="2"/>
</dbReference>
<dbReference type="Pfam" id="PF16900">
    <property type="entry name" value="REPA_OB_2"/>
    <property type="match status" value="1"/>
</dbReference>
<dbReference type="SUPFAM" id="SSF50249">
    <property type="entry name" value="Nucleic acid-binding proteins"/>
    <property type="match status" value="4"/>
</dbReference>
<keyword evidence="5" id="KW-0227">DNA damage</keyword>
<evidence type="ECO:0000313" key="17">
    <source>
        <dbReference type="Proteomes" id="UP001341840"/>
    </source>
</evidence>
<dbReference type="SMART" id="SM00343">
    <property type="entry name" value="ZnF_C2HC"/>
    <property type="match status" value="2"/>
</dbReference>
<dbReference type="InterPro" id="IPR004591">
    <property type="entry name" value="Rfa1"/>
</dbReference>
<dbReference type="CDD" id="cd04476">
    <property type="entry name" value="RPA1_DBD_C"/>
    <property type="match status" value="1"/>
</dbReference>
<reference evidence="16 17" key="1">
    <citation type="journal article" date="2023" name="Plants (Basel)">
        <title>Bridging the Gap: Combining Genomics and Transcriptomics Approaches to Understand Stylosanthes scabra, an Orphan Legume from the Brazilian Caatinga.</title>
        <authorList>
            <person name="Ferreira-Neto J.R.C."/>
            <person name="da Silva M.D."/>
            <person name="Binneck E."/>
            <person name="de Melo N.F."/>
            <person name="da Silva R.H."/>
            <person name="de Melo A.L.T.M."/>
            <person name="Pandolfi V."/>
            <person name="Bustamante F.O."/>
            <person name="Brasileiro-Vidal A.C."/>
            <person name="Benko-Iseppon A.M."/>
        </authorList>
    </citation>
    <scope>NUCLEOTIDE SEQUENCE [LARGE SCALE GENOMIC DNA]</scope>
    <source>
        <tissue evidence="16">Leaves</tissue>
    </source>
</reference>
<feature type="region of interest" description="Disordered" evidence="14">
    <location>
        <begin position="1070"/>
        <end position="1091"/>
    </location>
</feature>
<dbReference type="Proteomes" id="UP001341840">
    <property type="component" value="Unassembled WGS sequence"/>
</dbReference>
<evidence type="ECO:0000313" key="16">
    <source>
        <dbReference type="EMBL" id="MED6184850.1"/>
    </source>
</evidence>
<evidence type="ECO:0000256" key="12">
    <source>
        <dbReference type="PROSITE-ProRule" id="PRU00047"/>
    </source>
</evidence>
<accession>A0ABU6WJV7</accession>
<evidence type="ECO:0000256" key="4">
    <source>
        <dbReference type="ARBA" id="ARBA00022723"/>
    </source>
</evidence>
<keyword evidence="11 13" id="KW-0539">Nucleus</keyword>
<keyword evidence="7 13" id="KW-0862">Zinc</keyword>
<dbReference type="PANTHER" id="PTHR31033">
    <property type="entry name" value="PROTEIN, PUTATIVE-RELATED"/>
    <property type="match status" value="1"/>
</dbReference>
<dbReference type="PANTHER" id="PTHR31033:SF18">
    <property type="entry name" value="OS06G0115800 PROTEIN"/>
    <property type="match status" value="1"/>
</dbReference>
<keyword evidence="10" id="KW-0234">DNA repair</keyword>
<comment type="subcellular location">
    <subcellularLocation>
        <location evidence="1 13">Nucleus</location>
    </subcellularLocation>
</comment>
<dbReference type="CDD" id="cd04474">
    <property type="entry name" value="RPA1_DBD_A"/>
    <property type="match status" value="1"/>
</dbReference>
<keyword evidence="4 13" id="KW-0479">Metal-binding</keyword>
<dbReference type="Gene3D" id="4.10.60.10">
    <property type="entry name" value="Zinc finger, CCHC-type"/>
    <property type="match status" value="1"/>
</dbReference>
<dbReference type="NCBIfam" id="TIGR00617">
    <property type="entry name" value="rpa1"/>
    <property type="match status" value="1"/>
</dbReference>
<keyword evidence="6 12" id="KW-0863">Zinc-finger</keyword>
<dbReference type="InterPro" id="IPR047192">
    <property type="entry name" value="Euk_RPA1_DBD_C"/>
</dbReference>
<dbReference type="Pfam" id="PF01336">
    <property type="entry name" value="tRNA_anti-codon"/>
    <property type="match status" value="1"/>
</dbReference>
<keyword evidence="9" id="KW-0233">DNA recombination</keyword>
<dbReference type="CDD" id="cd04475">
    <property type="entry name" value="RPA1_DBD_B"/>
    <property type="match status" value="1"/>
</dbReference>
<name>A0ABU6WJV7_9FABA</name>
<dbReference type="InterPro" id="IPR004365">
    <property type="entry name" value="NA-bd_OB_tRNA"/>
</dbReference>
<gene>
    <name evidence="16" type="ORF">PIB30_051410</name>
</gene>
<dbReference type="InterPro" id="IPR007199">
    <property type="entry name" value="Rep_factor-A_N"/>
</dbReference>
<dbReference type="InterPro" id="IPR031657">
    <property type="entry name" value="REPA_OB_2"/>
</dbReference>
<evidence type="ECO:0000256" key="6">
    <source>
        <dbReference type="ARBA" id="ARBA00022771"/>
    </source>
</evidence>
<comment type="caution">
    <text evidence="16">The sequence shown here is derived from an EMBL/GenBank/DDBJ whole genome shotgun (WGS) entry which is preliminary data.</text>
</comment>
<evidence type="ECO:0000256" key="14">
    <source>
        <dbReference type="SAM" id="MobiDB-lite"/>
    </source>
</evidence>
<evidence type="ECO:0000256" key="10">
    <source>
        <dbReference type="ARBA" id="ARBA00023204"/>
    </source>
</evidence>
<evidence type="ECO:0000256" key="2">
    <source>
        <dbReference type="ARBA" id="ARBA00005690"/>
    </source>
</evidence>
<evidence type="ECO:0000256" key="8">
    <source>
        <dbReference type="ARBA" id="ARBA00023125"/>
    </source>
</evidence>
<feature type="region of interest" description="Disordered" evidence="14">
    <location>
        <begin position="118"/>
        <end position="260"/>
    </location>
</feature>
<evidence type="ECO:0000256" key="5">
    <source>
        <dbReference type="ARBA" id="ARBA00022763"/>
    </source>
</evidence>
<dbReference type="EMBL" id="JASCZI010181606">
    <property type="protein sequence ID" value="MED6184850.1"/>
    <property type="molecule type" value="Genomic_DNA"/>
</dbReference>
<proteinExistence type="inferred from homology"/>
<comment type="subunit">
    <text evidence="13">Heterotrimer of RPA1, RPA2 and RPA3 (canonical replication protein A complex).</text>
</comment>
<feature type="compositionally biased region" description="Polar residues" evidence="14">
    <location>
        <begin position="151"/>
        <end position="161"/>
    </location>
</feature>
<feature type="compositionally biased region" description="Polar residues" evidence="14">
    <location>
        <begin position="118"/>
        <end position="137"/>
    </location>
</feature>
<feature type="domain" description="CCHC-type" evidence="15">
    <location>
        <begin position="824"/>
        <end position="838"/>
    </location>
</feature>
<protein>
    <recommendedName>
        <fullName evidence="13">Replication protein A subunit</fullName>
    </recommendedName>
</protein>
<feature type="domain" description="CCHC-type" evidence="15">
    <location>
        <begin position="778"/>
        <end position="793"/>
    </location>
</feature>
<evidence type="ECO:0000256" key="13">
    <source>
        <dbReference type="RuleBase" id="RU364130"/>
    </source>
</evidence>
<dbReference type="InterPro" id="IPR001878">
    <property type="entry name" value="Znf_CCHC"/>
</dbReference>
<sequence length="1298" mass="141411">MEVKLTDSAIMKMCEDSSAAETLKPTLQVMDLKHVQSNQCNTERFRLILSDGLHFQQGMLATQKNDLIHSGKLQKSSIIVLHQYTCSIVQGRTIIIIIELEILMETCEFIGKPVSYAKSTPSQSATATDQSGITSGHNVLGPSPDPPKVNQPASSVGSGSFDSGRFGASNAPPAYPKAEPRAMGPSSDSASNGSLNVPFTYPKSEPGATLPRSGQPAGSYGDQNAGYRNAQSEASRPVQNSYARPPQPMYRQPSPVYNNRGPTARNEAHLRIVPIAALNPYQGNWTIKARVTAKGDLRHYSNARGDGKVFSFDLLDADGGEIKATCFNAVADQFYNIIEAGNVYLVSRGSIKPAIKTFNHLRNDQELTLDMTTTIQPSHDDMSIPQQTFNFRPIIDVENVENNTILDVIGVVSSISPTASIMRKNGTETQKRSLQLKDMSGRSVELTMWGNFCNAEGQRLQSLCDAGRFPVLAAKAVRVNDFNGKSVGTIATSQLFVEPDFADARKLREWFDKEGRNVPTISLSREASNFAKSDVRKTISQIKDEKLGTSEKPDWISVCASVSYMKVDNFCYTACPILIGDRQCNKKVTNNGDGRWRCDRCDQTVDNCDYRYLLQFQIQDHTGLTWVTAFQESGADIMGMSAKELYDLKFEKMDDEKFGEVMRKVLFSKYIFKLKVKEETYSDEQRVKSTVVKAEKVSFPSESKYLLDAIDKLKSENGEGTNPNIAGPVNTGTGQAMPPPVFNPVMSNCNSGIDYGNQYSSSFAASTGAPAPASYVSCSICGGSGHSSAQCPNNMMNMPSQSAARGGGFTNRASGGSAAASGECFKCHQPGHWARDCPAYSAAPPAYGSSNGMQESSIRIEYTETVSNKKLEPVRCRWIRELRKNETVLRSKGTCYLLANQVGCCLLSKARGLLTHVLVVATHRSSLDKRKLLFQQREEMEFFVNGMNGIGDESECPFDSMDIQRCPFLRNINKPTNFSFSSAYMSIPVHGRKGPIFEDGPSFDTAFKLFHGKDGVVPLFERSDCNNGCREADSLPVFNPLAGKAATISLSAFGNGGLFNFGNFSEKWKKQKSESSKKKEHSSQEGNASKHEALGNEWLANGNCPIAKSYRAVSNVLPLVATAFRPPPGIKIKCPPAVVAARAALARTAFVKNLRPQPLPAKMLCIAAMGMALNVPLGMWKEHTKKFSLSWFAAVHAAVPFIAMLRKSVVMPKSAMALTIAASILGQVIGSRAERIRLKAAAVAETQKVAAETASSVANYNPMQIGDIRAGYCGPEGMVLKTLPGKETGSTSTANVCY</sequence>
<evidence type="ECO:0000256" key="7">
    <source>
        <dbReference type="ARBA" id="ARBA00022833"/>
    </source>
</evidence>
<evidence type="ECO:0000256" key="11">
    <source>
        <dbReference type="ARBA" id="ARBA00023242"/>
    </source>
</evidence>
<keyword evidence="17" id="KW-1185">Reference proteome</keyword>
<comment type="function">
    <text evidence="13">Component of the replication protein A complex (RPA) required for DNA recombination, repair and replication. The activity of RPA is mediated by single-stranded DNA binding and protein interactions. Probably involved in repair of double-strand DNA breaks (DSBs) induced by genotoxic stresses.</text>
</comment>
<dbReference type="Pfam" id="PF00098">
    <property type="entry name" value="zf-CCHC"/>
    <property type="match status" value="1"/>
</dbReference>
<dbReference type="Gene3D" id="2.40.50.140">
    <property type="entry name" value="Nucleic acid-binding proteins"/>
    <property type="match status" value="4"/>
</dbReference>
<dbReference type="Pfam" id="PF08646">
    <property type="entry name" value="Rep_fac-A_C"/>
    <property type="match status" value="1"/>
</dbReference>
<evidence type="ECO:0000259" key="15">
    <source>
        <dbReference type="PROSITE" id="PS50158"/>
    </source>
</evidence>
<comment type="similarity">
    <text evidence="2 13">Belongs to the replication factor A protein 1 family.</text>
</comment>
<dbReference type="InterPro" id="IPR013955">
    <property type="entry name" value="Rep_factor-A_C"/>
</dbReference>
<dbReference type="InterPro" id="IPR036875">
    <property type="entry name" value="Znf_CCHC_sf"/>
</dbReference>
<dbReference type="SUPFAM" id="SSF57756">
    <property type="entry name" value="Retrovirus zinc finger-like domains"/>
    <property type="match status" value="1"/>
</dbReference>
<evidence type="ECO:0000256" key="9">
    <source>
        <dbReference type="ARBA" id="ARBA00023172"/>
    </source>
</evidence>